<evidence type="ECO:0000313" key="3">
    <source>
        <dbReference type="Proteomes" id="UP000799770"/>
    </source>
</evidence>
<dbReference type="PANTHER" id="PTHR47534:SF3">
    <property type="entry name" value="ALCOHOL DEHYDROGENASE-LIKE C-TERMINAL DOMAIN-CONTAINING PROTEIN"/>
    <property type="match status" value="1"/>
</dbReference>
<keyword evidence="1" id="KW-0560">Oxidoreductase</keyword>
<name>A0A6A5YU74_9PLEO</name>
<dbReference type="Gene3D" id="3.40.50.720">
    <property type="entry name" value="NAD(P)-binding Rossmann-like Domain"/>
    <property type="match status" value="1"/>
</dbReference>
<evidence type="ECO:0000256" key="1">
    <source>
        <dbReference type="ARBA" id="ARBA00023002"/>
    </source>
</evidence>
<dbReference type="GO" id="GO:0016491">
    <property type="term" value="F:oxidoreductase activity"/>
    <property type="evidence" value="ECO:0007669"/>
    <property type="project" value="UniProtKB-KW"/>
</dbReference>
<dbReference type="InterPro" id="IPR002347">
    <property type="entry name" value="SDR_fam"/>
</dbReference>
<dbReference type="OrthoDB" id="2898509at2759"/>
<organism evidence="2 3">
    <name type="scientific">Lophiotrema nucula</name>
    <dbReference type="NCBI Taxonomy" id="690887"/>
    <lineage>
        <taxon>Eukaryota</taxon>
        <taxon>Fungi</taxon>
        <taxon>Dikarya</taxon>
        <taxon>Ascomycota</taxon>
        <taxon>Pezizomycotina</taxon>
        <taxon>Dothideomycetes</taxon>
        <taxon>Pleosporomycetidae</taxon>
        <taxon>Pleosporales</taxon>
        <taxon>Lophiotremataceae</taxon>
        <taxon>Lophiotrema</taxon>
    </lineage>
</organism>
<protein>
    <recommendedName>
        <fullName evidence="4">Short-chain dehydrogenases/reductase</fullName>
    </recommendedName>
</protein>
<dbReference type="AlphaFoldDB" id="A0A6A5YU74"/>
<dbReference type="InterPro" id="IPR036291">
    <property type="entry name" value="NAD(P)-bd_dom_sf"/>
</dbReference>
<reference evidence="2" key="1">
    <citation type="journal article" date="2020" name="Stud. Mycol.">
        <title>101 Dothideomycetes genomes: a test case for predicting lifestyles and emergence of pathogens.</title>
        <authorList>
            <person name="Haridas S."/>
            <person name="Albert R."/>
            <person name="Binder M."/>
            <person name="Bloem J."/>
            <person name="Labutti K."/>
            <person name="Salamov A."/>
            <person name="Andreopoulos B."/>
            <person name="Baker S."/>
            <person name="Barry K."/>
            <person name="Bills G."/>
            <person name="Bluhm B."/>
            <person name="Cannon C."/>
            <person name="Castanera R."/>
            <person name="Culley D."/>
            <person name="Daum C."/>
            <person name="Ezra D."/>
            <person name="Gonzalez J."/>
            <person name="Henrissat B."/>
            <person name="Kuo A."/>
            <person name="Liang C."/>
            <person name="Lipzen A."/>
            <person name="Lutzoni F."/>
            <person name="Magnuson J."/>
            <person name="Mondo S."/>
            <person name="Nolan M."/>
            <person name="Ohm R."/>
            <person name="Pangilinan J."/>
            <person name="Park H.-J."/>
            <person name="Ramirez L."/>
            <person name="Alfaro M."/>
            <person name="Sun H."/>
            <person name="Tritt A."/>
            <person name="Yoshinaga Y."/>
            <person name="Zwiers L.-H."/>
            <person name="Turgeon B."/>
            <person name="Goodwin S."/>
            <person name="Spatafora J."/>
            <person name="Crous P."/>
            <person name="Grigoriev I."/>
        </authorList>
    </citation>
    <scope>NUCLEOTIDE SEQUENCE</scope>
    <source>
        <strain evidence="2">CBS 627.86</strain>
    </source>
</reference>
<evidence type="ECO:0008006" key="4">
    <source>
        <dbReference type="Google" id="ProtNLM"/>
    </source>
</evidence>
<keyword evidence="3" id="KW-1185">Reference proteome</keyword>
<dbReference type="PANTHER" id="PTHR47534">
    <property type="entry name" value="YALI0E05731P"/>
    <property type="match status" value="1"/>
</dbReference>
<dbReference type="SUPFAM" id="SSF51735">
    <property type="entry name" value="NAD(P)-binding Rossmann-fold domains"/>
    <property type="match status" value="1"/>
</dbReference>
<dbReference type="InterPro" id="IPR052228">
    <property type="entry name" value="Sec_Metab_Biosynth_Oxidored"/>
</dbReference>
<dbReference type="Proteomes" id="UP000799770">
    <property type="component" value="Unassembled WGS sequence"/>
</dbReference>
<sequence>MVSQEFIRASNAKLPSNLIGVFVGATSGIGEYTLKSFAQNCQSPKAYFVGRSQAAADRITKELRTLNPNGTYHFIKSDISLVKSVDSVCQQIKEKETYINILVMSQGTMSQGMDTEEGLHLPATLLLHSRARFIANLLPELQRATVLRRVLSIFTGTKEGPMPITDFQMRNLGMNLIKMRGQAASMLTLYQEHFATLAPSVSFVHDFPGPVKSNIARGGGIINLLMRTSAKIIGPFVFIPEGDSGDRHLYLATSSRYSAREGGVNGVEVEKGVEVARGTDGKVGSGCYTVDEKCESGNAEIVSVLKGLREQGKGEEVWKHLVDEWVRITGKESI</sequence>
<dbReference type="Pfam" id="PF00106">
    <property type="entry name" value="adh_short"/>
    <property type="match status" value="1"/>
</dbReference>
<gene>
    <name evidence="2" type="ORF">BDV96DRAFT_202893</name>
</gene>
<proteinExistence type="predicted"/>
<evidence type="ECO:0000313" key="2">
    <source>
        <dbReference type="EMBL" id="KAF2110513.1"/>
    </source>
</evidence>
<accession>A0A6A5YU74</accession>
<dbReference type="EMBL" id="ML977338">
    <property type="protein sequence ID" value="KAF2110513.1"/>
    <property type="molecule type" value="Genomic_DNA"/>
</dbReference>